<proteinExistence type="predicted"/>
<keyword evidence="3" id="KW-1185">Reference proteome</keyword>
<feature type="region of interest" description="Disordered" evidence="1">
    <location>
        <begin position="42"/>
        <end position="87"/>
    </location>
</feature>
<reference evidence="2" key="5">
    <citation type="journal article" date="2021" name="G3 (Bethesda)">
        <title>Aegilops tauschii genome assembly Aet v5.0 features greater sequence contiguity and improved annotation.</title>
        <authorList>
            <person name="Wang L."/>
            <person name="Zhu T."/>
            <person name="Rodriguez J.C."/>
            <person name="Deal K.R."/>
            <person name="Dubcovsky J."/>
            <person name="McGuire P.E."/>
            <person name="Lux T."/>
            <person name="Spannagl M."/>
            <person name="Mayer K.F.X."/>
            <person name="Baldrich P."/>
            <person name="Meyers B.C."/>
            <person name="Huo N."/>
            <person name="Gu Y.Q."/>
            <person name="Zhou H."/>
            <person name="Devos K.M."/>
            <person name="Bennetzen J.L."/>
            <person name="Unver T."/>
            <person name="Budak H."/>
            <person name="Gulick P.J."/>
            <person name="Galiba G."/>
            <person name="Kalapos B."/>
            <person name="Nelson D.R."/>
            <person name="Li P."/>
            <person name="You F.M."/>
            <person name="Luo M.C."/>
            <person name="Dvorak J."/>
        </authorList>
    </citation>
    <scope>NUCLEOTIDE SEQUENCE [LARGE SCALE GENOMIC DNA]</scope>
    <source>
        <strain evidence="2">cv. AL8/78</strain>
    </source>
</reference>
<dbReference type="Proteomes" id="UP000015105">
    <property type="component" value="Chromosome 6D"/>
</dbReference>
<dbReference type="AlphaFoldDB" id="A0A453P1D8"/>
<feature type="compositionally biased region" description="Polar residues" evidence="1">
    <location>
        <begin position="67"/>
        <end position="77"/>
    </location>
</feature>
<name>A0A453P1D8_AEGTS</name>
<reference evidence="2" key="3">
    <citation type="journal article" date="2017" name="Nature">
        <title>Genome sequence of the progenitor of the wheat D genome Aegilops tauschii.</title>
        <authorList>
            <person name="Luo M.C."/>
            <person name="Gu Y.Q."/>
            <person name="Puiu D."/>
            <person name="Wang H."/>
            <person name="Twardziok S.O."/>
            <person name="Deal K.R."/>
            <person name="Huo N."/>
            <person name="Zhu T."/>
            <person name="Wang L."/>
            <person name="Wang Y."/>
            <person name="McGuire P.E."/>
            <person name="Liu S."/>
            <person name="Long H."/>
            <person name="Ramasamy R.K."/>
            <person name="Rodriguez J.C."/>
            <person name="Van S.L."/>
            <person name="Yuan L."/>
            <person name="Wang Z."/>
            <person name="Xia Z."/>
            <person name="Xiao L."/>
            <person name="Anderson O.D."/>
            <person name="Ouyang S."/>
            <person name="Liang Y."/>
            <person name="Zimin A.V."/>
            <person name="Pertea G."/>
            <person name="Qi P."/>
            <person name="Bennetzen J.L."/>
            <person name="Dai X."/>
            <person name="Dawson M.W."/>
            <person name="Muller H.G."/>
            <person name="Kugler K."/>
            <person name="Rivarola-Duarte L."/>
            <person name="Spannagl M."/>
            <person name="Mayer K.F.X."/>
            <person name="Lu F.H."/>
            <person name="Bevan M.W."/>
            <person name="Leroy P."/>
            <person name="Li P."/>
            <person name="You F.M."/>
            <person name="Sun Q."/>
            <person name="Liu Z."/>
            <person name="Lyons E."/>
            <person name="Wicker T."/>
            <person name="Salzberg S.L."/>
            <person name="Devos K.M."/>
            <person name="Dvorak J."/>
        </authorList>
    </citation>
    <scope>NUCLEOTIDE SEQUENCE [LARGE SCALE GENOMIC DNA]</scope>
    <source>
        <strain evidence="2">cv. AL8/78</strain>
    </source>
</reference>
<evidence type="ECO:0000256" key="1">
    <source>
        <dbReference type="SAM" id="MobiDB-lite"/>
    </source>
</evidence>
<evidence type="ECO:0000313" key="2">
    <source>
        <dbReference type="EnsemblPlants" id="AET6Gv20571200.2"/>
    </source>
</evidence>
<reference evidence="3" key="1">
    <citation type="journal article" date="2014" name="Science">
        <title>Ancient hybridizations among the ancestral genomes of bread wheat.</title>
        <authorList>
            <consortium name="International Wheat Genome Sequencing Consortium,"/>
            <person name="Marcussen T."/>
            <person name="Sandve S.R."/>
            <person name="Heier L."/>
            <person name="Spannagl M."/>
            <person name="Pfeifer M."/>
            <person name="Jakobsen K.S."/>
            <person name="Wulff B.B."/>
            <person name="Steuernagel B."/>
            <person name="Mayer K.F."/>
            <person name="Olsen O.A."/>
        </authorList>
    </citation>
    <scope>NUCLEOTIDE SEQUENCE [LARGE SCALE GENOMIC DNA]</scope>
    <source>
        <strain evidence="3">cv. AL8/78</strain>
    </source>
</reference>
<reference evidence="3" key="2">
    <citation type="journal article" date="2017" name="Nat. Plants">
        <title>The Aegilops tauschii genome reveals multiple impacts of transposons.</title>
        <authorList>
            <person name="Zhao G."/>
            <person name="Zou C."/>
            <person name="Li K."/>
            <person name="Wang K."/>
            <person name="Li T."/>
            <person name="Gao L."/>
            <person name="Zhang X."/>
            <person name="Wang H."/>
            <person name="Yang Z."/>
            <person name="Liu X."/>
            <person name="Jiang W."/>
            <person name="Mao L."/>
            <person name="Kong X."/>
            <person name="Jiao Y."/>
            <person name="Jia J."/>
        </authorList>
    </citation>
    <scope>NUCLEOTIDE SEQUENCE [LARGE SCALE GENOMIC DNA]</scope>
    <source>
        <strain evidence="3">cv. AL8/78</strain>
    </source>
</reference>
<protein>
    <submittedName>
        <fullName evidence="2">Uncharacterized protein</fullName>
    </submittedName>
</protein>
<organism evidence="2 3">
    <name type="scientific">Aegilops tauschii subsp. strangulata</name>
    <name type="common">Goatgrass</name>
    <dbReference type="NCBI Taxonomy" id="200361"/>
    <lineage>
        <taxon>Eukaryota</taxon>
        <taxon>Viridiplantae</taxon>
        <taxon>Streptophyta</taxon>
        <taxon>Embryophyta</taxon>
        <taxon>Tracheophyta</taxon>
        <taxon>Spermatophyta</taxon>
        <taxon>Magnoliopsida</taxon>
        <taxon>Liliopsida</taxon>
        <taxon>Poales</taxon>
        <taxon>Poaceae</taxon>
        <taxon>BOP clade</taxon>
        <taxon>Pooideae</taxon>
        <taxon>Triticodae</taxon>
        <taxon>Triticeae</taxon>
        <taxon>Triticinae</taxon>
        <taxon>Aegilops</taxon>
    </lineage>
</organism>
<evidence type="ECO:0000313" key="3">
    <source>
        <dbReference type="Proteomes" id="UP000015105"/>
    </source>
</evidence>
<accession>A0A453P1D8</accession>
<sequence length="253" mass="28280">AQQHLTPSRLSRYKKKGFCSAMAFPAPAAVFLDENLPIHRGKRADGLNARPLKPSAKPSARKALRDVSNTSKPQAPSIQKGHPLKDRSVLKDKSALRSQEAIKKNPLSKTTIYADEATKKCHEWAKGGVEGTHFTGNDAQRLDSDKIDKRVKKKVEKITSALHDWSDVIFDPLLFPAKAVAPFYEEVNVLELEPEILPDISGRLSISGDKAKLTEDSFDEVELDCCSFLEDKPVEFQLRDEISRYPWSLESVN</sequence>
<dbReference type="EnsemblPlants" id="AET6Gv20571200.2">
    <property type="protein sequence ID" value="AET6Gv20571200.2"/>
    <property type="gene ID" value="AET6Gv20571200"/>
</dbReference>
<dbReference type="Gramene" id="AET6Gv20571200.2">
    <property type="protein sequence ID" value="AET6Gv20571200.2"/>
    <property type="gene ID" value="AET6Gv20571200"/>
</dbReference>
<reference evidence="2" key="4">
    <citation type="submission" date="2019-03" db="UniProtKB">
        <authorList>
            <consortium name="EnsemblPlants"/>
        </authorList>
    </citation>
    <scope>IDENTIFICATION</scope>
</reference>